<evidence type="ECO:0000313" key="2">
    <source>
        <dbReference type="EMBL" id="GBG66111.1"/>
    </source>
</evidence>
<organism evidence="2 3">
    <name type="scientific">Chara braunii</name>
    <name type="common">Braun's stonewort</name>
    <dbReference type="NCBI Taxonomy" id="69332"/>
    <lineage>
        <taxon>Eukaryota</taxon>
        <taxon>Viridiplantae</taxon>
        <taxon>Streptophyta</taxon>
        <taxon>Charophyceae</taxon>
        <taxon>Charales</taxon>
        <taxon>Characeae</taxon>
        <taxon>Chara</taxon>
    </lineage>
</organism>
<dbReference type="EMBL" id="BFEA01000069">
    <property type="protein sequence ID" value="GBG66111.1"/>
    <property type="molecule type" value="Genomic_DNA"/>
</dbReference>
<sequence>MSCGEIAQGQRSDCRFILAKVKLLKGNMVSTVGYVGATSLSRLFSLVCLIPLDLYLYRALPDLRGYPNYHLQRGPQRLHEALVLLCIVVILDAALTWALIFFSPMYSTCSSLFCLMDGDRASPSWERVDRAQRETDMGLAWYVHLKRHWYLTPMEAQADIDLCGLPGYWFYSIKDLLNMALQRSQGGEDDFELSGGLRKLGQGSARSLLIQRRETRAMKTLQGLSGPIKPCTCDLFDEEGSIDGHMQDIAQVSRCTHDVDAGWDFLVSGGYLAMLQIVRSCPAESNDVQLAASICGGFASSLSVLPWQPTQRRRDTLNALNILKDDDFGYCIADLLRSFIHVLEWQVGKQTPDLSQAEAAMFAISSFANAASDMHAHYHALSVLDECSSRLTCRLGGNSVNMFMNAFTTLCPLGWPLRCGIPDFSKAKGWIDGVLTVLSEPKTVETLLRTIATFSDQSVASKVVAHAIRALWAMWSCRAIYWHRFDKRMPQDFPPPAALINKLSNEDKVTGILKALVRQCNESQWTSILSPFSKLHLAKILICQKVRDIDPEVATILLQCLCYWRHTLGSRELDWFASEVIETLHDLIDSSEDAVTIAKLIRDSPGGLSCLLLMLNSHVSRIRAVRLAENKDDASTCRLPYGPFNTPGRCLEGSEIHYCRCNAAATALLYRLLVSNHPATTLPPPEDNPDLFVDMIKALSWIVLSLMRQVEDKDDENDLDGGDRYGYGLGYSHSHRVEGKLNRHRRGCWTCRWWSRARRGLSHLKSDITLKSTLLCLESLDNPAWRPPFGFCEGMSCPLEDSSEDRMENFETSVNFLLAARQSLRIISVLVKNYPQLQKYKYVQWYFSTLVRCLIGGCPRMSRQLGLSALEGQCHSEMREVVATTLARTVRAVNELVEDNPSPLPAEPPSPIYQALTHLKTWADSMAAKDKLQKALDLQGTAVSGGASHAENSAIDSLLMEMKSLALPCSIQST</sequence>
<name>A0A388K7V0_CHABU</name>
<dbReference type="AlphaFoldDB" id="A0A388K7V0"/>
<protein>
    <submittedName>
        <fullName evidence="2">Uncharacterized protein</fullName>
    </submittedName>
</protein>
<reference evidence="2 3" key="1">
    <citation type="journal article" date="2018" name="Cell">
        <title>The Chara Genome: Secondary Complexity and Implications for Plant Terrestrialization.</title>
        <authorList>
            <person name="Nishiyama T."/>
            <person name="Sakayama H."/>
            <person name="Vries J.D."/>
            <person name="Buschmann H."/>
            <person name="Saint-Marcoux D."/>
            <person name="Ullrich K.K."/>
            <person name="Haas F.B."/>
            <person name="Vanderstraeten L."/>
            <person name="Becker D."/>
            <person name="Lang D."/>
            <person name="Vosolsobe S."/>
            <person name="Rombauts S."/>
            <person name="Wilhelmsson P.K.I."/>
            <person name="Janitza P."/>
            <person name="Kern R."/>
            <person name="Heyl A."/>
            <person name="Rumpler F."/>
            <person name="Villalobos L.I.A.C."/>
            <person name="Clay J.M."/>
            <person name="Skokan R."/>
            <person name="Toyoda A."/>
            <person name="Suzuki Y."/>
            <person name="Kagoshima H."/>
            <person name="Schijlen E."/>
            <person name="Tajeshwar N."/>
            <person name="Catarino B."/>
            <person name="Hetherington A.J."/>
            <person name="Saltykova A."/>
            <person name="Bonnot C."/>
            <person name="Breuninger H."/>
            <person name="Symeonidi A."/>
            <person name="Radhakrishnan G.V."/>
            <person name="Van Nieuwerburgh F."/>
            <person name="Deforce D."/>
            <person name="Chang C."/>
            <person name="Karol K.G."/>
            <person name="Hedrich R."/>
            <person name="Ulvskov P."/>
            <person name="Glockner G."/>
            <person name="Delwiche C.F."/>
            <person name="Petrasek J."/>
            <person name="Van de Peer Y."/>
            <person name="Friml J."/>
            <person name="Beilby M."/>
            <person name="Dolan L."/>
            <person name="Kohara Y."/>
            <person name="Sugano S."/>
            <person name="Fujiyama A."/>
            <person name="Delaux P.-M."/>
            <person name="Quint M."/>
            <person name="TheiBen G."/>
            <person name="Hagemann M."/>
            <person name="Harholt J."/>
            <person name="Dunand C."/>
            <person name="Zachgo S."/>
            <person name="Langdale J."/>
            <person name="Maumus F."/>
            <person name="Straeten D.V.D."/>
            <person name="Gould S.B."/>
            <person name="Rensing S.A."/>
        </authorList>
    </citation>
    <scope>NUCLEOTIDE SEQUENCE [LARGE SCALE GENOMIC DNA]</scope>
    <source>
        <strain evidence="2 3">S276</strain>
    </source>
</reference>
<gene>
    <name evidence="2" type="ORF">CBR_g55454</name>
</gene>
<evidence type="ECO:0000256" key="1">
    <source>
        <dbReference type="SAM" id="Phobius"/>
    </source>
</evidence>
<comment type="caution">
    <text evidence="2">The sequence shown here is derived from an EMBL/GenBank/DDBJ whole genome shotgun (WGS) entry which is preliminary data.</text>
</comment>
<dbReference type="Proteomes" id="UP000265515">
    <property type="component" value="Unassembled WGS sequence"/>
</dbReference>
<proteinExistence type="predicted"/>
<dbReference type="SUPFAM" id="SSF48371">
    <property type="entry name" value="ARM repeat"/>
    <property type="match status" value="1"/>
</dbReference>
<feature type="transmembrane region" description="Helical" evidence="1">
    <location>
        <begin position="81"/>
        <end position="106"/>
    </location>
</feature>
<evidence type="ECO:0000313" key="3">
    <source>
        <dbReference type="Proteomes" id="UP000265515"/>
    </source>
</evidence>
<dbReference type="InterPro" id="IPR016024">
    <property type="entry name" value="ARM-type_fold"/>
</dbReference>
<keyword evidence="1" id="KW-0472">Membrane</keyword>
<keyword evidence="1" id="KW-1133">Transmembrane helix</keyword>
<dbReference type="Gramene" id="GBG66111">
    <property type="protein sequence ID" value="GBG66111"/>
    <property type="gene ID" value="CBR_g55454"/>
</dbReference>
<keyword evidence="1" id="KW-0812">Transmembrane</keyword>
<keyword evidence="3" id="KW-1185">Reference proteome</keyword>
<accession>A0A388K7V0</accession>